<dbReference type="CDD" id="cd06558">
    <property type="entry name" value="crotonase-like"/>
    <property type="match status" value="1"/>
</dbReference>
<evidence type="ECO:0000256" key="4">
    <source>
        <dbReference type="ARBA" id="ARBA00023709"/>
    </source>
</evidence>
<dbReference type="InterPro" id="IPR029045">
    <property type="entry name" value="ClpP/crotonase-like_dom_sf"/>
</dbReference>
<dbReference type="NCBIfam" id="NF005891">
    <property type="entry name" value="PRK07854.1"/>
    <property type="match status" value="1"/>
</dbReference>
<evidence type="ECO:0000256" key="5">
    <source>
        <dbReference type="ARBA" id="ARBA00023717"/>
    </source>
</evidence>
<keyword evidence="3" id="KW-0443">Lipid metabolism</keyword>
<dbReference type="RefSeq" id="WP_253645681.1">
    <property type="nucleotide sequence ID" value="NZ_BAAAMO010000002.1"/>
</dbReference>
<sequence>MIVSTAEGSVTTIELHRPDKRNALDHAMVADLAAAFDDAVAAGARAIVLTGAGDVFCAGADLSGPVYDPDFLGSLVETLTRLESIPVPVVAALNGSALGAGLQLAMIADLRVMSPTAICGIPAAKIGVAVDEWTIRRLISLAGAGTARGMLIGCDPLTAEQALATGFANRLGDLAAAQEWAASIAELAPLTLAHYKAVFTGDGARDEPPASRRDAMLRAWASDDLAEGRAARAEKRAPRFTGR</sequence>
<evidence type="ECO:0000256" key="2">
    <source>
        <dbReference type="ARBA" id="ARBA00005254"/>
    </source>
</evidence>
<dbReference type="Gene3D" id="3.90.226.10">
    <property type="entry name" value="2-enoyl-CoA Hydratase, Chain A, domain 1"/>
    <property type="match status" value="1"/>
</dbReference>
<evidence type="ECO:0000256" key="3">
    <source>
        <dbReference type="ARBA" id="ARBA00022832"/>
    </source>
</evidence>
<protein>
    <submittedName>
        <fullName evidence="7">Enoyl-CoA hydratase</fullName>
        <ecNumber evidence="7">4.2.1.17</ecNumber>
    </submittedName>
</protein>
<dbReference type="SUPFAM" id="SSF52096">
    <property type="entry name" value="ClpP/crotonase"/>
    <property type="match status" value="1"/>
</dbReference>
<evidence type="ECO:0000313" key="8">
    <source>
        <dbReference type="Proteomes" id="UP001597068"/>
    </source>
</evidence>
<comment type="catalytic activity">
    <reaction evidence="5">
        <text>a 4-saturated-(3S)-3-hydroxyacyl-CoA = a (3E)-enoyl-CoA + H2O</text>
        <dbReference type="Rhea" id="RHEA:20724"/>
        <dbReference type="ChEBI" id="CHEBI:15377"/>
        <dbReference type="ChEBI" id="CHEBI:58521"/>
        <dbReference type="ChEBI" id="CHEBI:137480"/>
        <dbReference type="EC" id="4.2.1.17"/>
    </reaction>
</comment>
<dbReference type="PANTHER" id="PTHR43802">
    <property type="entry name" value="ENOYL-COA HYDRATASE"/>
    <property type="match status" value="1"/>
</dbReference>
<comment type="similarity">
    <text evidence="2 6">Belongs to the enoyl-CoA hydratase/isomerase family.</text>
</comment>
<organism evidence="7 8">
    <name type="scientific">Williamsia deligens</name>
    <dbReference type="NCBI Taxonomy" id="321325"/>
    <lineage>
        <taxon>Bacteria</taxon>
        <taxon>Bacillati</taxon>
        <taxon>Actinomycetota</taxon>
        <taxon>Actinomycetes</taxon>
        <taxon>Mycobacteriales</taxon>
        <taxon>Nocardiaceae</taxon>
        <taxon>Williamsia</taxon>
    </lineage>
</organism>
<dbReference type="Pfam" id="PF00378">
    <property type="entry name" value="ECH_1"/>
    <property type="match status" value="1"/>
</dbReference>
<dbReference type="PANTHER" id="PTHR43802:SF1">
    <property type="entry name" value="IP11341P-RELATED"/>
    <property type="match status" value="1"/>
</dbReference>
<evidence type="ECO:0000313" key="7">
    <source>
        <dbReference type="EMBL" id="MFD0926445.1"/>
    </source>
</evidence>
<name>A0ABW3G9Y1_9NOCA</name>
<dbReference type="GO" id="GO:0004300">
    <property type="term" value="F:enoyl-CoA hydratase activity"/>
    <property type="evidence" value="ECO:0007669"/>
    <property type="project" value="UniProtKB-EC"/>
</dbReference>
<comment type="function">
    <text evidence="1">Could possibly oxidize fatty acids using specific components.</text>
</comment>
<keyword evidence="8" id="KW-1185">Reference proteome</keyword>
<reference evidence="8" key="1">
    <citation type="journal article" date="2019" name="Int. J. Syst. Evol. Microbiol.">
        <title>The Global Catalogue of Microorganisms (GCM) 10K type strain sequencing project: providing services to taxonomists for standard genome sequencing and annotation.</title>
        <authorList>
            <consortium name="The Broad Institute Genomics Platform"/>
            <consortium name="The Broad Institute Genome Sequencing Center for Infectious Disease"/>
            <person name="Wu L."/>
            <person name="Ma J."/>
        </authorList>
    </citation>
    <scope>NUCLEOTIDE SEQUENCE [LARGE SCALE GENOMIC DNA]</scope>
    <source>
        <strain evidence="8">CCUG 50873</strain>
    </source>
</reference>
<dbReference type="Proteomes" id="UP001597068">
    <property type="component" value="Unassembled WGS sequence"/>
</dbReference>
<accession>A0ABW3G9Y1</accession>
<evidence type="ECO:0000256" key="1">
    <source>
        <dbReference type="ARBA" id="ARBA00002994"/>
    </source>
</evidence>
<keyword evidence="7" id="KW-0456">Lyase</keyword>
<proteinExistence type="inferred from homology"/>
<comment type="caution">
    <text evidence="7">The sequence shown here is derived from an EMBL/GenBank/DDBJ whole genome shotgun (WGS) entry which is preliminary data.</text>
</comment>
<comment type="catalytic activity">
    <reaction evidence="4">
        <text>a (3S)-3-hydroxyacyl-CoA = a (2E)-enoyl-CoA + H2O</text>
        <dbReference type="Rhea" id="RHEA:16105"/>
        <dbReference type="ChEBI" id="CHEBI:15377"/>
        <dbReference type="ChEBI" id="CHEBI:57318"/>
        <dbReference type="ChEBI" id="CHEBI:58856"/>
        <dbReference type="EC" id="4.2.1.17"/>
    </reaction>
</comment>
<dbReference type="EC" id="4.2.1.17" evidence="7"/>
<dbReference type="InterPro" id="IPR001753">
    <property type="entry name" value="Enoyl-CoA_hydra/iso"/>
</dbReference>
<gene>
    <name evidence="7" type="ORF">ACFQ04_11945</name>
</gene>
<dbReference type="EMBL" id="JBHTIL010000001">
    <property type="protein sequence ID" value="MFD0926445.1"/>
    <property type="molecule type" value="Genomic_DNA"/>
</dbReference>
<dbReference type="InterPro" id="IPR018376">
    <property type="entry name" value="Enoyl-CoA_hyd/isom_CS"/>
</dbReference>
<dbReference type="PROSITE" id="PS00166">
    <property type="entry name" value="ENOYL_COA_HYDRATASE"/>
    <property type="match status" value="1"/>
</dbReference>
<evidence type="ECO:0000256" key="6">
    <source>
        <dbReference type="RuleBase" id="RU003707"/>
    </source>
</evidence>
<keyword evidence="3" id="KW-0276">Fatty acid metabolism</keyword>